<protein>
    <submittedName>
        <fullName evidence="2">Uncharacterized protein</fullName>
    </submittedName>
</protein>
<evidence type="ECO:0000256" key="1">
    <source>
        <dbReference type="SAM" id="MobiDB-lite"/>
    </source>
</evidence>
<dbReference type="Proteomes" id="UP001432027">
    <property type="component" value="Unassembled WGS sequence"/>
</dbReference>
<gene>
    <name evidence="2" type="ORF">PENTCL1PPCAC_21266</name>
</gene>
<organism evidence="2 3">
    <name type="scientific">Pristionchus entomophagus</name>
    <dbReference type="NCBI Taxonomy" id="358040"/>
    <lineage>
        <taxon>Eukaryota</taxon>
        <taxon>Metazoa</taxon>
        <taxon>Ecdysozoa</taxon>
        <taxon>Nematoda</taxon>
        <taxon>Chromadorea</taxon>
        <taxon>Rhabditida</taxon>
        <taxon>Rhabditina</taxon>
        <taxon>Diplogasteromorpha</taxon>
        <taxon>Diplogasteroidea</taxon>
        <taxon>Neodiplogasteridae</taxon>
        <taxon>Pristionchus</taxon>
    </lineage>
</organism>
<evidence type="ECO:0000313" key="3">
    <source>
        <dbReference type="Proteomes" id="UP001432027"/>
    </source>
</evidence>
<feature type="compositionally biased region" description="Low complexity" evidence="1">
    <location>
        <begin position="20"/>
        <end position="38"/>
    </location>
</feature>
<dbReference type="EMBL" id="BTSX01000005">
    <property type="protein sequence ID" value="GMS99091.1"/>
    <property type="molecule type" value="Genomic_DNA"/>
</dbReference>
<evidence type="ECO:0000313" key="2">
    <source>
        <dbReference type="EMBL" id="GMS99091.1"/>
    </source>
</evidence>
<keyword evidence="3" id="KW-1185">Reference proteome</keyword>
<sequence>ASGDSTNRVAVKEEEIETEPVPISSAPASPMAPNSPDSGVHEEEPETQSDIKMSDISSERTEDDDWNRNSERESMAQVPKPYYDMHHPVT</sequence>
<reference evidence="2" key="1">
    <citation type="submission" date="2023-10" db="EMBL/GenBank/DDBJ databases">
        <title>Genome assembly of Pristionchus species.</title>
        <authorList>
            <person name="Yoshida K."/>
            <person name="Sommer R.J."/>
        </authorList>
    </citation>
    <scope>NUCLEOTIDE SEQUENCE</scope>
    <source>
        <strain evidence="2">RS0144</strain>
    </source>
</reference>
<name>A0AAV5TX96_9BILA</name>
<dbReference type="AlphaFoldDB" id="A0AAV5TX96"/>
<feature type="non-terminal residue" evidence="2">
    <location>
        <position position="90"/>
    </location>
</feature>
<comment type="caution">
    <text evidence="2">The sequence shown here is derived from an EMBL/GenBank/DDBJ whole genome shotgun (WGS) entry which is preliminary data.</text>
</comment>
<proteinExistence type="predicted"/>
<feature type="region of interest" description="Disordered" evidence="1">
    <location>
        <begin position="1"/>
        <end position="90"/>
    </location>
</feature>
<accession>A0AAV5TX96</accession>
<feature type="non-terminal residue" evidence="2">
    <location>
        <position position="1"/>
    </location>
</feature>